<reference evidence="2" key="1">
    <citation type="journal article" date="2013" name="Proc. Natl. Acad. Sci. U.S.A.">
        <title>Improving the coverage of the cyanobacterial phylum using diversity-driven genome sequencing.</title>
        <authorList>
            <person name="Shih P.M."/>
            <person name="Wu D."/>
            <person name="Latifi A."/>
            <person name="Axen S.D."/>
            <person name="Fewer D.P."/>
            <person name="Talla E."/>
            <person name="Calteau A."/>
            <person name="Cai F."/>
            <person name="Tandeau de Marsac N."/>
            <person name="Rippka R."/>
            <person name="Herdman M."/>
            <person name="Sivonen K."/>
            <person name="Coursin T."/>
            <person name="Laurent T."/>
            <person name="Goodwin L."/>
            <person name="Nolan M."/>
            <person name="Davenport K.W."/>
            <person name="Han C.S."/>
            <person name="Rubin E.M."/>
            <person name="Eisen J.A."/>
            <person name="Woyke T."/>
            <person name="Gugger M."/>
            <person name="Kerfeld C.A."/>
        </authorList>
    </citation>
    <scope>NUCLEOTIDE SEQUENCE [LARGE SCALE GENOMIC DNA]</scope>
    <source>
        <strain evidence="2">ATCC 27899 / PCC 7122</strain>
    </source>
</reference>
<protein>
    <submittedName>
        <fullName evidence="1">Uncharacterized protein</fullName>
    </submittedName>
</protein>
<dbReference type="EMBL" id="CP003659">
    <property type="protein sequence ID" value="AFZ59018.1"/>
    <property type="molecule type" value="Genomic_DNA"/>
</dbReference>
<name>K9ZIF9_ANACC</name>
<dbReference type="HOGENOM" id="CLU_917403_0_0_3"/>
<dbReference type="eggNOG" id="COG1787">
    <property type="taxonomic scope" value="Bacteria"/>
</dbReference>
<dbReference type="AlphaFoldDB" id="K9ZIF9"/>
<proteinExistence type="predicted"/>
<dbReference type="KEGG" id="acy:Anacy_3625"/>
<sequence length="296" mass="34679">MINFKEIEGGEDWELFARDFLKEIGFRIESEVSRGADDGKDLIISETTKGIENTYRFRWLVSCKNNATSGKSVNEAIEQNLLERCESFNVDGFIGFYSTLASSGLVKRLDSLKTNGKIREYQIYDRRKIESILISKGFSFLCLRYFPESYKRIKPRHQIFSQWLDLKCDCCHKDLLDLNNLSSYQGVISFIVDEKNFIHDIYFACKGDCNNTLESKIFKQYGYATQWEDISDLIIPAKYLQFVLGVINEIHKKEVIYTDLSLQKLRYFLASLGQIVFREMTEKERERLLDIQEHNF</sequence>
<evidence type="ECO:0000313" key="2">
    <source>
        <dbReference type="Proteomes" id="UP000010474"/>
    </source>
</evidence>
<organism evidence="1 2">
    <name type="scientific">Anabaena cylindrica (strain ATCC 27899 / PCC 7122)</name>
    <dbReference type="NCBI Taxonomy" id="272123"/>
    <lineage>
        <taxon>Bacteria</taxon>
        <taxon>Bacillati</taxon>
        <taxon>Cyanobacteriota</taxon>
        <taxon>Cyanophyceae</taxon>
        <taxon>Nostocales</taxon>
        <taxon>Nostocaceae</taxon>
        <taxon>Anabaena</taxon>
    </lineage>
</organism>
<dbReference type="RefSeq" id="WP_015215640.1">
    <property type="nucleotide sequence ID" value="NC_019771.1"/>
</dbReference>
<dbReference type="OrthoDB" id="9758243at2"/>
<gene>
    <name evidence="1" type="ordered locus">Anacy_3625</name>
</gene>
<dbReference type="STRING" id="272123.Anacy_3625"/>
<keyword evidence="2" id="KW-1185">Reference proteome</keyword>
<accession>K9ZIF9</accession>
<dbReference type="PATRIC" id="fig|272123.3.peg.3942"/>
<dbReference type="Proteomes" id="UP000010474">
    <property type="component" value="Chromosome"/>
</dbReference>
<evidence type="ECO:0000313" key="1">
    <source>
        <dbReference type="EMBL" id="AFZ59018.1"/>
    </source>
</evidence>